<keyword evidence="5 9" id="KW-0479">Metal-binding</keyword>
<keyword evidence="6 9" id="KW-0560">Oxidoreductase</keyword>
<dbReference type="CDD" id="cd11065">
    <property type="entry name" value="CYP64-like"/>
    <property type="match status" value="1"/>
</dbReference>
<keyword evidence="8 9" id="KW-0503">Monooxygenase</keyword>
<evidence type="ECO:0008006" key="12">
    <source>
        <dbReference type="Google" id="ProtNLM"/>
    </source>
</evidence>
<gene>
    <name evidence="10" type="ORF">HGRIS_000418</name>
</gene>
<dbReference type="InterPro" id="IPR002401">
    <property type="entry name" value="Cyt_P450_E_grp-I"/>
</dbReference>
<evidence type="ECO:0000313" key="11">
    <source>
        <dbReference type="Proteomes" id="UP001556367"/>
    </source>
</evidence>
<name>A0ABR3JRS0_9AGAR</name>
<dbReference type="SUPFAM" id="SSF48264">
    <property type="entry name" value="Cytochrome P450"/>
    <property type="match status" value="1"/>
</dbReference>
<dbReference type="PROSITE" id="PS00086">
    <property type="entry name" value="CYTOCHROME_P450"/>
    <property type="match status" value="1"/>
</dbReference>
<evidence type="ECO:0000256" key="4">
    <source>
        <dbReference type="ARBA" id="ARBA00022617"/>
    </source>
</evidence>
<proteinExistence type="inferred from homology"/>
<dbReference type="Gene3D" id="1.10.630.10">
    <property type="entry name" value="Cytochrome P450"/>
    <property type="match status" value="1"/>
</dbReference>
<keyword evidence="7 9" id="KW-0408">Iron</keyword>
<dbReference type="InterPro" id="IPR017972">
    <property type="entry name" value="Cyt_P450_CS"/>
</dbReference>
<evidence type="ECO:0000256" key="6">
    <source>
        <dbReference type="ARBA" id="ARBA00023002"/>
    </source>
</evidence>
<dbReference type="InterPro" id="IPR001128">
    <property type="entry name" value="Cyt_P450"/>
</dbReference>
<keyword evidence="4 9" id="KW-0349">Heme</keyword>
<evidence type="ECO:0000256" key="1">
    <source>
        <dbReference type="ARBA" id="ARBA00001971"/>
    </source>
</evidence>
<evidence type="ECO:0000256" key="8">
    <source>
        <dbReference type="ARBA" id="ARBA00023033"/>
    </source>
</evidence>
<dbReference type="PANTHER" id="PTHR46300">
    <property type="entry name" value="P450, PUTATIVE (EUROFUNG)-RELATED-RELATED"/>
    <property type="match status" value="1"/>
</dbReference>
<organism evidence="10 11">
    <name type="scientific">Hohenbuehelia grisea</name>
    <dbReference type="NCBI Taxonomy" id="104357"/>
    <lineage>
        <taxon>Eukaryota</taxon>
        <taxon>Fungi</taxon>
        <taxon>Dikarya</taxon>
        <taxon>Basidiomycota</taxon>
        <taxon>Agaricomycotina</taxon>
        <taxon>Agaricomycetes</taxon>
        <taxon>Agaricomycetidae</taxon>
        <taxon>Agaricales</taxon>
        <taxon>Pleurotineae</taxon>
        <taxon>Pleurotaceae</taxon>
        <taxon>Hohenbuehelia</taxon>
    </lineage>
</organism>
<dbReference type="Pfam" id="PF00067">
    <property type="entry name" value="p450"/>
    <property type="match status" value="1"/>
</dbReference>
<comment type="caution">
    <text evidence="10">The sequence shown here is derived from an EMBL/GenBank/DDBJ whole genome shotgun (WGS) entry which is preliminary data.</text>
</comment>
<evidence type="ECO:0000256" key="5">
    <source>
        <dbReference type="ARBA" id="ARBA00022723"/>
    </source>
</evidence>
<dbReference type="PRINTS" id="PR00463">
    <property type="entry name" value="EP450I"/>
</dbReference>
<evidence type="ECO:0000313" key="10">
    <source>
        <dbReference type="EMBL" id="KAL0958266.1"/>
    </source>
</evidence>
<dbReference type="InterPro" id="IPR050364">
    <property type="entry name" value="Cytochrome_P450_fung"/>
</dbReference>
<keyword evidence="11" id="KW-1185">Reference proteome</keyword>
<comment type="cofactor">
    <cofactor evidence="1">
        <name>heme</name>
        <dbReference type="ChEBI" id="CHEBI:30413"/>
    </cofactor>
</comment>
<comment type="pathway">
    <text evidence="2">Secondary metabolite biosynthesis.</text>
</comment>
<dbReference type="Proteomes" id="UP001556367">
    <property type="component" value="Unassembled WGS sequence"/>
</dbReference>
<protein>
    <recommendedName>
        <fullName evidence="12">Cytochrome P450</fullName>
    </recommendedName>
</protein>
<dbReference type="PANTHER" id="PTHR46300:SF7">
    <property type="entry name" value="P450, PUTATIVE (EUROFUNG)-RELATED"/>
    <property type="match status" value="1"/>
</dbReference>
<accession>A0ABR3JRS0</accession>
<evidence type="ECO:0000256" key="3">
    <source>
        <dbReference type="ARBA" id="ARBA00010617"/>
    </source>
</evidence>
<evidence type="ECO:0000256" key="9">
    <source>
        <dbReference type="RuleBase" id="RU000461"/>
    </source>
</evidence>
<comment type="similarity">
    <text evidence="3 9">Belongs to the cytochrome P450 family.</text>
</comment>
<dbReference type="EMBL" id="JASNQZ010000004">
    <property type="protein sequence ID" value="KAL0958266.1"/>
    <property type="molecule type" value="Genomic_DNA"/>
</dbReference>
<reference evidence="11" key="1">
    <citation type="submission" date="2024-06" db="EMBL/GenBank/DDBJ databases">
        <title>Multi-omics analyses provide insights into the biosynthesis of the anticancer antibiotic pleurotin in Hohenbuehelia grisea.</title>
        <authorList>
            <person name="Weaver J.A."/>
            <person name="Alberti F."/>
        </authorList>
    </citation>
    <scope>NUCLEOTIDE SEQUENCE [LARGE SCALE GENOMIC DNA]</scope>
    <source>
        <strain evidence="11">T-177</strain>
    </source>
</reference>
<sequence>MDFELSTRQSLLLAFFVVLVVGYLKNPSLPSRNRSPPGPKGYPFFGHVFDIPKNHQWLKFWEWNKIYGDIVYINVLGTPNLILGSLEAATDLLETRGNIYSDRPRAVMAGELVGWDRGLGYSPGPPSTRFRAFRRLFHTFIGPRALSSNSVKHAQELCRLRLLHRISKWSRSTDKLGSNLANIVRECTSSFILLLSYGYDTERRVEREIDEGELGIIKDPLDLVQIVEDAMLGFARASEPGAFWADNFPCLKYIPVWFPGASFHRVAAQMRTDLERLYDVPLNYVKQCMANGKYTPSFVSTYFEDMAPGYRGDAEVMTEAEDEELIKAAAASLYSGGAETTPSSMMSFILAMTLYPDVQQRAQEELDRVIGSSDRLPTWDDRDRLPYLEAIVKEVWRWGVSVPLGLAHVAREDDVYRGYTIKKGTVVWANIWSILHDPIMFPEPSTFSPDRYLGSDDHSKLASDAVMVAFGFGRRICPGLHLAESSLFSAIAGILTVFRIEKARDLHSDNFHAKFDHGRRSRRKYSAS</sequence>
<dbReference type="InterPro" id="IPR036396">
    <property type="entry name" value="Cyt_P450_sf"/>
</dbReference>
<evidence type="ECO:0000256" key="7">
    <source>
        <dbReference type="ARBA" id="ARBA00023004"/>
    </source>
</evidence>
<evidence type="ECO:0000256" key="2">
    <source>
        <dbReference type="ARBA" id="ARBA00005179"/>
    </source>
</evidence>